<evidence type="ECO:0000313" key="2">
    <source>
        <dbReference type="Proteomes" id="UP001164746"/>
    </source>
</evidence>
<proteinExistence type="predicted"/>
<protein>
    <submittedName>
        <fullName evidence="1">Uncharacterized protein</fullName>
    </submittedName>
</protein>
<sequence length="88" mass="9964">MCLAYSSTDPDFLSDVDSTEDFQVMAVQNEKIADGKCPPCNKMPDTEQHNGSAMVILKKKDRFSQARFMDNLKKLFKVDDITDSNKLL</sequence>
<gene>
    <name evidence="1" type="ORF">MAR_031733</name>
</gene>
<evidence type="ECO:0000313" key="1">
    <source>
        <dbReference type="EMBL" id="WAR17139.1"/>
    </source>
</evidence>
<dbReference type="EMBL" id="CP111021">
    <property type="protein sequence ID" value="WAR17139.1"/>
    <property type="molecule type" value="Genomic_DNA"/>
</dbReference>
<name>A0ABY7F7K1_MYAAR</name>
<organism evidence="1 2">
    <name type="scientific">Mya arenaria</name>
    <name type="common">Soft-shell clam</name>
    <dbReference type="NCBI Taxonomy" id="6604"/>
    <lineage>
        <taxon>Eukaryota</taxon>
        <taxon>Metazoa</taxon>
        <taxon>Spiralia</taxon>
        <taxon>Lophotrochozoa</taxon>
        <taxon>Mollusca</taxon>
        <taxon>Bivalvia</taxon>
        <taxon>Autobranchia</taxon>
        <taxon>Heteroconchia</taxon>
        <taxon>Euheterodonta</taxon>
        <taxon>Imparidentia</taxon>
        <taxon>Neoheterodontei</taxon>
        <taxon>Myida</taxon>
        <taxon>Myoidea</taxon>
        <taxon>Myidae</taxon>
        <taxon>Mya</taxon>
    </lineage>
</organism>
<reference evidence="1" key="1">
    <citation type="submission" date="2022-11" db="EMBL/GenBank/DDBJ databases">
        <title>Centuries of genome instability and evolution in soft-shell clam transmissible cancer (bioRxiv).</title>
        <authorList>
            <person name="Hart S.F.M."/>
            <person name="Yonemitsu M.A."/>
            <person name="Giersch R.M."/>
            <person name="Beal B.F."/>
            <person name="Arriagada G."/>
            <person name="Davis B.W."/>
            <person name="Ostrander E.A."/>
            <person name="Goff S.P."/>
            <person name="Metzger M.J."/>
        </authorList>
    </citation>
    <scope>NUCLEOTIDE SEQUENCE</scope>
    <source>
        <strain evidence="1">MELC-2E11</strain>
        <tissue evidence="1">Siphon/mantle</tissue>
    </source>
</reference>
<accession>A0ABY7F7K1</accession>
<dbReference type="Proteomes" id="UP001164746">
    <property type="component" value="Chromosome 10"/>
</dbReference>
<feature type="non-terminal residue" evidence="1">
    <location>
        <position position="88"/>
    </location>
</feature>
<keyword evidence="2" id="KW-1185">Reference proteome</keyword>